<dbReference type="PROSITE" id="PS50113">
    <property type="entry name" value="PAC"/>
    <property type="match status" value="1"/>
</dbReference>
<feature type="modified residue" description="4-aspartylphosphate" evidence="8">
    <location>
        <position position="804"/>
    </location>
</feature>
<evidence type="ECO:0000256" key="7">
    <source>
        <dbReference type="ARBA" id="ARBA00023136"/>
    </source>
</evidence>
<keyword evidence="5 9" id="KW-0812">Transmembrane</keyword>
<dbReference type="RefSeq" id="WP_286354842.1">
    <property type="nucleotide sequence ID" value="NZ_AP027079.1"/>
</dbReference>
<dbReference type="SMART" id="SM00388">
    <property type="entry name" value="HisKA"/>
    <property type="match status" value="1"/>
</dbReference>
<evidence type="ECO:0000313" key="16">
    <source>
        <dbReference type="Proteomes" id="UP001242010"/>
    </source>
</evidence>
<dbReference type="CDD" id="cd00082">
    <property type="entry name" value="HisKA"/>
    <property type="match status" value="1"/>
</dbReference>
<dbReference type="EC" id="2.7.13.3" evidence="3"/>
<dbReference type="InterPro" id="IPR005467">
    <property type="entry name" value="His_kinase_dom"/>
</dbReference>
<dbReference type="SUPFAM" id="SSF52172">
    <property type="entry name" value="CheY-like"/>
    <property type="match status" value="1"/>
</dbReference>
<dbReference type="Pfam" id="PF00072">
    <property type="entry name" value="Response_reg"/>
    <property type="match status" value="1"/>
</dbReference>
<dbReference type="SMART" id="SM00091">
    <property type="entry name" value="PAS"/>
    <property type="match status" value="1"/>
</dbReference>
<feature type="domain" description="Histidine kinase" evidence="10">
    <location>
        <begin position="509"/>
        <end position="734"/>
    </location>
</feature>
<dbReference type="InterPro" id="IPR013656">
    <property type="entry name" value="PAS_4"/>
</dbReference>
<keyword evidence="4 8" id="KW-0597">Phosphoprotein</keyword>
<comment type="catalytic activity">
    <reaction evidence="1">
        <text>ATP + protein L-histidine = ADP + protein N-phospho-L-histidine.</text>
        <dbReference type="EC" id="2.7.13.3"/>
    </reaction>
</comment>
<evidence type="ECO:0000256" key="2">
    <source>
        <dbReference type="ARBA" id="ARBA00004370"/>
    </source>
</evidence>
<dbReference type="PROSITE" id="PS50112">
    <property type="entry name" value="PAS"/>
    <property type="match status" value="1"/>
</dbReference>
<dbReference type="PROSITE" id="PS50839">
    <property type="entry name" value="CHASE"/>
    <property type="match status" value="1"/>
</dbReference>
<dbReference type="Gene3D" id="3.30.450.20">
    <property type="entry name" value="PAS domain"/>
    <property type="match status" value="1"/>
</dbReference>
<evidence type="ECO:0000259" key="11">
    <source>
        <dbReference type="PROSITE" id="PS50110"/>
    </source>
</evidence>
<dbReference type="SMART" id="SM00387">
    <property type="entry name" value="HATPase_c"/>
    <property type="match status" value="1"/>
</dbReference>
<keyword evidence="6 9" id="KW-1133">Transmembrane helix</keyword>
<dbReference type="InterPro" id="IPR001789">
    <property type="entry name" value="Sig_transdc_resp-reg_receiver"/>
</dbReference>
<dbReference type="SMART" id="SM00448">
    <property type="entry name" value="REC"/>
    <property type="match status" value="1"/>
</dbReference>
<dbReference type="SUPFAM" id="SSF47384">
    <property type="entry name" value="Homodimeric domain of signal transducing histidine kinase"/>
    <property type="match status" value="1"/>
</dbReference>
<dbReference type="InterPro" id="IPR042240">
    <property type="entry name" value="CHASE_sf"/>
</dbReference>
<evidence type="ECO:0000259" key="13">
    <source>
        <dbReference type="PROSITE" id="PS50113"/>
    </source>
</evidence>
<dbReference type="Gene3D" id="3.40.50.2300">
    <property type="match status" value="1"/>
</dbReference>
<dbReference type="InterPro" id="IPR036097">
    <property type="entry name" value="HisK_dim/P_sf"/>
</dbReference>
<reference evidence="16" key="1">
    <citation type="journal article" date="2023" name="Int. J. Syst. Evol. Microbiol.">
        <title>Mesoterricola silvestris gen. nov., sp. nov., Mesoterricola sediminis sp. nov., Geothrix oryzae sp. nov., Geothrix edaphica sp. nov., Geothrix rubra sp. nov., and Geothrix limicola sp. nov., six novel members of Acidobacteriota isolated from soils.</title>
        <authorList>
            <person name="Itoh H."/>
            <person name="Sugisawa Y."/>
            <person name="Mise K."/>
            <person name="Xu Z."/>
            <person name="Kuniyasu M."/>
            <person name="Ushijima N."/>
            <person name="Kawano K."/>
            <person name="Kobayashi E."/>
            <person name="Shiratori Y."/>
            <person name="Masuda Y."/>
            <person name="Senoo K."/>
        </authorList>
    </citation>
    <scope>NUCLEOTIDE SEQUENCE [LARGE SCALE GENOMIC DNA]</scope>
    <source>
        <strain evidence="16">Red222</strain>
    </source>
</reference>
<dbReference type="Gene3D" id="1.10.287.130">
    <property type="match status" value="1"/>
</dbReference>
<evidence type="ECO:0000259" key="12">
    <source>
        <dbReference type="PROSITE" id="PS50112"/>
    </source>
</evidence>
<evidence type="ECO:0000259" key="10">
    <source>
        <dbReference type="PROSITE" id="PS50109"/>
    </source>
</evidence>
<evidence type="ECO:0000256" key="6">
    <source>
        <dbReference type="ARBA" id="ARBA00022989"/>
    </source>
</evidence>
<organism evidence="15 16">
    <name type="scientific">Geothrix oryzae</name>
    <dbReference type="NCBI Taxonomy" id="2927975"/>
    <lineage>
        <taxon>Bacteria</taxon>
        <taxon>Pseudomonadati</taxon>
        <taxon>Acidobacteriota</taxon>
        <taxon>Holophagae</taxon>
        <taxon>Holophagales</taxon>
        <taxon>Holophagaceae</taxon>
        <taxon>Geothrix</taxon>
    </lineage>
</organism>
<dbReference type="InterPro" id="IPR000700">
    <property type="entry name" value="PAS-assoc_C"/>
</dbReference>
<dbReference type="PANTHER" id="PTHR43065:SF42">
    <property type="entry name" value="TWO-COMPONENT SENSOR PPRA"/>
    <property type="match status" value="1"/>
</dbReference>
<evidence type="ECO:0000256" key="3">
    <source>
        <dbReference type="ARBA" id="ARBA00012438"/>
    </source>
</evidence>
<dbReference type="Gene3D" id="3.30.450.350">
    <property type="entry name" value="CHASE domain"/>
    <property type="match status" value="1"/>
</dbReference>
<dbReference type="Pfam" id="PF02518">
    <property type="entry name" value="HATPase_c"/>
    <property type="match status" value="1"/>
</dbReference>
<dbReference type="InterPro" id="IPR000014">
    <property type="entry name" value="PAS"/>
</dbReference>
<evidence type="ECO:0000313" key="15">
    <source>
        <dbReference type="EMBL" id="BDU68218.1"/>
    </source>
</evidence>
<dbReference type="SMART" id="SM01079">
    <property type="entry name" value="CHASE"/>
    <property type="match status" value="1"/>
</dbReference>
<dbReference type="NCBIfam" id="TIGR00229">
    <property type="entry name" value="sensory_box"/>
    <property type="match status" value="1"/>
</dbReference>
<dbReference type="CDD" id="cd00130">
    <property type="entry name" value="PAS"/>
    <property type="match status" value="1"/>
</dbReference>
<dbReference type="SUPFAM" id="SSF55785">
    <property type="entry name" value="PYP-like sensor domain (PAS domain)"/>
    <property type="match status" value="1"/>
</dbReference>
<dbReference type="Pfam" id="PF08448">
    <property type="entry name" value="PAS_4"/>
    <property type="match status" value="1"/>
</dbReference>
<dbReference type="Gene3D" id="3.30.565.10">
    <property type="entry name" value="Histidine kinase-like ATPase, C-terminal domain"/>
    <property type="match status" value="1"/>
</dbReference>
<dbReference type="InterPro" id="IPR006189">
    <property type="entry name" value="CHASE_dom"/>
</dbReference>
<name>A0ABN6UTZ3_9BACT</name>
<keyword evidence="7 9" id="KW-0472">Membrane</keyword>
<dbReference type="InterPro" id="IPR035965">
    <property type="entry name" value="PAS-like_dom_sf"/>
</dbReference>
<protein>
    <recommendedName>
        <fullName evidence="3">histidine kinase</fullName>
        <ecNumber evidence="3">2.7.13.3</ecNumber>
    </recommendedName>
</protein>
<dbReference type="Pfam" id="PF03924">
    <property type="entry name" value="CHASE"/>
    <property type="match status" value="1"/>
</dbReference>
<dbReference type="EMBL" id="AP027079">
    <property type="protein sequence ID" value="BDU68218.1"/>
    <property type="molecule type" value="Genomic_DNA"/>
</dbReference>
<comment type="subcellular location">
    <subcellularLocation>
        <location evidence="2">Membrane</location>
    </subcellularLocation>
</comment>
<proteinExistence type="predicted"/>
<dbReference type="PANTHER" id="PTHR43065">
    <property type="entry name" value="SENSOR HISTIDINE KINASE"/>
    <property type="match status" value="1"/>
</dbReference>
<dbReference type="CDD" id="cd17546">
    <property type="entry name" value="REC_hyHK_CKI1_RcsC-like"/>
    <property type="match status" value="1"/>
</dbReference>
<evidence type="ECO:0000256" key="1">
    <source>
        <dbReference type="ARBA" id="ARBA00000085"/>
    </source>
</evidence>
<feature type="domain" description="Response regulatory" evidence="11">
    <location>
        <begin position="753"/>
        <end position="869"/>
    </location>
</feature>
<feature type="domain" description="PAS" evidence="12">
    <location>
        <begin position="371"/>
        <end position="441"/>
    </location>
</feature>
<dbReference type="PRINTS" id="PR00344">
    <property type="entry name" value="BCTRLSENSOR"/>
</dbReference>
<evidence type="ECO:0000256" key="9">
    <source>
        <dbReference type="SAM" id="Phobius"/>
    </source>
</evidence>
<keyword evidence="16" id="KW-1185">Reference proteome</keyword>
<evidence type="ECO:0000259" key="14">
    <source>
        <dbReference type="PROSITE" id="PS50839"/>
    </source>
</evidence>
<accession>A0ABN6UTZ3</accession>
<dbReference type="InterPro" id="IPR003661">
    <property type="entry name" value="HisK_dim/P_dom"/>
</dbReference>
<gene>
    <name evidence="15" type="ORF">GETHOR_03190</name>
</gene>
<dbReference type="InterPro" id="IPR004358">
    <property type="entry name" value="Sig_transdc_His_kin-like_C"/>
</dbReference>
<dbReference type="InterPro" id="IPR036890">
    <property type="entry name" value="HATPase_C_sf"/>
</dbReference>
<feature type="domain" description="CHASE" evidence="14">
    <location>
        <begin position="115"/>
        <end position="261"/>
    </location>
</feature>
<dbReference type="InterPro" id="IPR011006">
    <property type="entry name" value="CheY-like_superfamily"/>
</dbReference>
<dbReference type="InterPro" id="IPR003594">
    <property type="entry name" value="HATPase_dom"/>
</dbReference>
<sequence length="875" mass="94992">MGPVSIPPMTAPTLPAPPPLTSPRGPSLLALAVLLVSLGATLLSWSVARRNQEQRDLARLNRFVGRTEQSLKNRLGRYEDIVRGAQGMFAADRGEPGVEEWRAFVGSLALQERHPGLSSLAFIRRVPAADLDDFLRDRPQLRDRYHRPISDPLPLRPPGQDADHLIIELCESGARGAAALGLDVGVSPTQRLAAERAAETGQPTLSGLLYFTLKEGRQDAVALFMPIYSGPGLPGSPEERHRLLKGWVSAGILLQPLMEDLLLGEDAGVALSLVDAFAPQGPQQLMASEGWPQGGAPDAVQKLEAGGRGWQLRYAVKPGFYRTEGRNQPLHLLIGGLVISLSLAAVVWSLAGTRVRALALAHDMNATLFEALQRNRSHLESTPLAVIETDGAFRIREWNPAAERIFGYTREEALGKDTRDLVPKEGQEGVAAHREALLSGTDGIRATMENLTRTGQRILCDWYNTALRDERGRFLGAIFMADDVTERRRAESALRQAQKLESLGVLAGGIAHDFNNLLTAILGNTEVALDLAKGNPRLLHALQRVEATTQRGADLARQLLAYAGKAHFSVQPLDLNGIIVEMGDLLSVSISKKVVLRRDLQPGLPPVEADSAQFQQVVMNLVINASEAIGDRPGKITLRTRAAEYTRAQLSAAFPGQVLDPGLYVRMEVEDDGSGMDAETIGRIFDPFFTTKFTGRGLGLSAMLGIVRGHRAGIRVESTPGEGTTFILLFPAGEATVTIPPPDAQPRPAVSGTVLVVDDEAILRDLARTALENAGFQVLEARDGLEAVEVIQAGRASVDLVLLDMTMPRMGGAEAFRKIRELAPGMRVLLTSGYTQKESLESLEDFPPDGFLQKPFRVRELVAKIRDILTDPPRR</sequence>
<feature type="transmembrane region" description="Helical" evidence="9">
    <location>
        <begin position="330"/>
        <end position="351"/>
    </location>
</feature>
<dbReference type="Proteomes" id="UP001242010">
    <property type="component" value="Chromosome"/>
</dbReference>
<dbReference type="SUPFAM" id="SSF55874">
    <property type="entry name" value="ATPase domain of HSP90 chaperone/DNA topoisomerase II/histidine kinase"/>
    <property type="match status" value="1"/>
</dbReference>
<dbReference type="PROSITE" id="PS50109">
    <property type="entry name" value="HIS_KIN"/>
    <property type="match status" value="1"/>
</dbReference>
<evidence type="ECO:0000256" key="5">
    <source>
        <dbReference type="ARBA" id="ARBA00022692"/>
    </source>
</evidence>
<feature type="transmembrane region" description="Helical" evidence="9">
    <location>
        <begin position="28"/>
        <end position="48"/>
    </location>
</feature>
<dbReference type="PROSITE" id="PS50110">
    <property type="entry name" value="RESPONSE_REGULATORY"/>
    <property type="match status" value="1"/>
</dbReference>
<evidence type="ECO:0000256" key="4">
    <source>
        <dbReference type="ARBA" id="ARBA00022553"/>
    </source>
</evidence>
<evidence type="ECO:0000256" key="8">
    <source>
        <dbReference type="PROSITE-ProRule" id="PRU00169"/>
    </source>
</evidence>
<feature type="domain" description="PAC" evidence="13">
    <location>
        <begin position="442"/>
        <end position="496"/>
    </location>
</feature>